<organism evidence="1 2">
    <name type="scientific">Pelobates cultripes</name>
    <name type="common">Western spadefoot toad</name>
    <dbReference type="NCBI Taxonomy" id="61616"/>
    <lineage>
        <taxon>Eukaryota</taxon>
        <taxon>Metazoa</taxon>
        <taxon>Chordata</taxon>
        <taxon>Craniata</taxon>
        <taxon>Vertebrata</taxon>
        <taxon>Euteleostomi</taxon>
        <taxon>Amphibia</taxon>
        <taxon>Batrachia</taxon>
        <taxon>Anura</taxon>
        <taxon>Pelobatoidea</taxon>
        <taxon>Pelobatidae</taxon>
        <taxon>Pelobates</taxon>
    </lineage>
</organism>
<dbReference type="Proteomes" id="UP001295444">
    <property type="component" value="Chromosome 02"/>
</dbReference>
<gene>
    <name evidence="1" type="ORF">PECUL_23A013039</name>
</gene>
<evidence type="ECO:0000313" key="2">
    <source>
        <dbReference type="Proteomes" id="UP001295444"/>
    </source>
</evidence>
<keyword evidence="2" id="KW-1185">Reference proteome</keyword>
<protein>
    <submittedName>
        <fullName evidence="1">Uncharacterized protein</fullName>
    </submittedName>
</protein>
<dbReference type="EMBL" id="OW240913">
    <property type="protein sequence ID" value="CAH2251007.1"/>
    <property type="molecule type" value="Genomic_DNA"/>
</dbReference>
<sequence length="106" mass="11900">MMKKQKNRPWSIGCRKISIALCLDCGRLGVPQYQVQSIPDTHTVTEGSLVTLPTLLSSQNRNESCTILGAQLTVLRKDVMGDRDRTEQIDHELIGLKTEHLNPDSR</sequence>
<dbReference type="AlphaFoldDB" id="A0AAD1RF13"/>
<proteinExistence type="predicted"/>
<evidence type="ECO:0000313" key="1">
    <source>
        <dbReference type="EMBL" id="CAH2251007.1"/>
    </source>
</evidence>
<feature type="non-terminal residue" evidence="1">
    <location>
        <position position="106"/>
    </location>
</feature>
<accession>A0AAD1RF13</accession>
<name>A0AAD1RF13_PELCU</name>
<reference evidence="1" key="1">
    <citation type="submission" date="2022-03" db="EMBL/GenBank/DDBJ databases">
        <authorList>
            <person name="Alioto T."/>
            <person name="Alioto T."/>
            <person name="Gomez Garrido J."/>
        </authorList>
    </citation>
    <scope>NUCLEOTIDE SEQUENCE</scope>
</reference>